<keyword evidence="4" id="KW-1185">Reference proteome</keyword>
<evidence type="ECO:0000313" key="4">
    <source>
        <dbReference type="Proteomes" id="UP001208570"/>
    </source>
</evidence>
<evidence type="ECO:0000256" key="1">
    <source>
        <dbReference type="RuleBase" id="RU367036"/>
    </source>
</evidence>
<name>A0AAD9N9K2_9ANNE</name>
<dbReference type="GO" id="GO:0061929">
    <property type="term" value="F:gamma-glutamylaminecyclotransferase activity"/>
    <property type="evidence" value="ECO:0007669"/>
    <property type="project" value="InterPro"/>
</dbReference>
<dbReference type="PANTHER" id="PTHR12510:SF4">
    <property type="entry name" value="GAMMA-GLUTAMYLAMINECYCLOTRANSFERASE"/>
    <property type="match status" value="1"/>
</dbReference>
<comment type="similarity">
    <text evidence="1">Belongs to the gamma-glutamylcyclotransferase family.</text>
</comment>
<feature type="domain" description="Gamma-glutamylcyclotransferase AIG2-like" evidence="2">
    <location>
        <begin position="14"/>
        <end position="70"/>
    </location>
</feature>
<dbReference type="GO" id="GO:0005829">
    <property type="term" value="C:cytosol"/>
    <property type="evidence" value="ECO:0007669"/>
    <property type="project" value="TreeGrafter"/>
</dbReference>
<evidence type="ECO:0000259" key="2">
    <source>
        <dbReference type="Pfam" id="PF06094"/>
    </source>
</evidence>
<dbReference type="PANTHER" id="PTHR12510">
    <property type="entry name" value="TROPONIN C-AKIN-1 PROTEIN"/>
    <property type="match status" value="1"/>
</dbReference>
<dbReference type="Pfam" id="PF06094">
    <property type="entry name" value="GGACT"/>
    <property type="match status" value="1"/>
</dbReference>
<gene>
    <name evidence="3" type="ORF">LSH36_141g08012</name>
</gene>
<reference evidence="3" key="1">
    <citation type="journal article" date="2023" name="Mol. Biol. Evol.">
        <title>Third-Generation Sequencing Reveals the Adaptive Role of the Epigenome in Three Deep-Sea Polychaetes.</title>
        <authorList>
            <person name="Perez M."/>
            <person name="Aroh O."/>
            <person name="Sun Y."/>
            <person name="Lan Y."/>
            <person name="Juniper S.K."/>
            <person name="Young C.R."/>
            <person name="Angers B."/>
            <person name="Qian P.Y."/>
        </authorList>
    </citation>
    <scope>NUCLEOTIDE SEQUENCE</scope>
    <source>
        <strain evidence="3">P08H-3</strain>
    </source>
</reference>
<evidence type="ECO:0000313" key="3">
    <source>
        <dbReference type="EMBL" id="KAK2160061.1"/>
    </source>
</evidence>
<dbReference type="InterPro" id="IPR009288">
    <property type="entry name" value="AIG2-like_dom"/>
</dbReference>
<dbReference type="Gene3D" id="3.10.490.10">
    <property type="entry name" value="Gamma-glutamyl cyclotransferase-like"/>
    <property type="match status" value="1"/>
</dbReference>
<accession>A0AAD9N9K2</accession>
<dbReference type="SUPFAM" id="SSF110857">
    <property type="entry name" value="Gamma-glutamyl cyclotransferase-like"/>
    <property type="match status" value="1"/>
</dbReference>
<dbReference type="EMBL" id="JAODUP010000141">
    <property type="protein sequence ID" value="KAK2160061.1"/>
    <property type="molecule type" value="Genomic_DNA"/>
</dbReference>
<sequence length="114" mass="12737">MDGSHGSDSPRNLLFIYGTLKNGQQNHYHLLNPENGKSTFIAKGRTETAYPLIVATEWKIPFLLFAAEKGTIEFNVLILLQYEIHRPAEISASTKATSNLLLQMAFHSIGINYS</sequence>
<comment type="caution">
    <text evidence="3">The sequence shown here is derived from an EMBL/GenBank/DDBJ whole genome shotgun (WGS) entry which is preliminary data.</text>
</comment>
<dbReference type="AlphaFoldDB" id="A0AAD9N9K2"/>
<dbReference type="InterPro" id="IPR039126">
    <property type="entry name" value="GGACT"/>
</dbReference>
<dbReference type="InterPro" id="IPR036568">
    <property type="entry name" value="GGCT-like_sf"/>
</dbReference>
<protein>
    <recommendedName>
        <fullName evidence="1">Gamma-glutamylcyclotransferase family protein</fullName>
    </recommendedName>
</protein>
<dbReference type="Proteomes" id="UP001208570">
    <property type="component" value="Unassembled WGS sequence"/>
</dbReference>
<organism evidence="3 4">
    <name type="scientific">Paralvinella palmiformis</name>
    <dbReference type="NCBI Taxonomy" id="53620"/>
    <lineage>
        <taxon>Eukaryota</taxon>
        <taxon>Metazoa</taxon>
        <taxon>Spiralia</taxon>
        <taxon>Lophotrochozoa</taxon>
        <taxon>Annelida</taxon>
        <taxon>Polychaeta</taxon>
        <taxon>Sedentaria</taxon>
        <taxon>Canalipalpata</taxon>
        <taxon>Terebellida</taxon>
        <taxon>Terebelliformia</taxon>
        <taxon>Alvinellidae</taxon>
        <taxon>Paralvinella</taxon>
    </lineage>
</organism>
<proteinExistence type="inferred from homology"/>